<feature type="domain" description="Cysteine-rich" evidence="1">
    <location>
        <begin position="134"/>
        <end position="218"/>
    </location>
</feature>
<dbReference type="Proteomes" id="UP001596302">
    <property type="component" value="Unassembled WGS sequence"/>
</dbReference>
<evidence type="ECO:0000259" key="1">
    <source>
        <dbReference type="Pfam" id="PF02754"/>
    </source>
</evidence>
<keyword evidence="3" id="KW-1185">Reference proteome</keyword>
<dbReference type="InterPro" id="IPR004017">
    <property type="entry name" value="Cys_rich_dom"/>
</dbReference>
<organism evidence="2 3">
    <name type="scientific">Pseudonocardia hispaniensis</name>
    <dbReference type="NCBI Taxonomy" id="904933"/>
    <lineage>
        <taxon>Bacteria</taxon>
        <taxon>Bacillati</taxon>
        <taxon>Actinomycetota</taxon>
        <taxon>Actinomycetes</taxon>
        <taxon>Pseudonocardiales</taxon>
        <taxon>Pseudonocardiaceae</taxon>
        <taxon>Pseudonocardia</taxon>
    </lineage>
</organism>
<dbReference type="Pfam" id="PF02754">
    <property type="entry name" value="CCG"/>
    <property type="match status" value="2"/>
</dbReference>
<proteinExistence type="predicted"/>
<gene>
    <name evidence="2" type="ORF">ACFQE5_03350</name>
</gene>
<dbReference type="PANTHER" id="PTHR30296:SF0">
    <property type="entry name" value="LACTATE UTILIZATION PROTEIN A"/>
    <property type="match status" value="1"/>
</dbReference>
<evidence type="ECO:0000313" key="3">
    <source>
        <dbReference type="Proteomes" id="UP001596302"/>
    </source>
</evidence>
<accession>A0ABW1IXM2</accession>
<dbReference type="PANTHER" id="PTHR30296">
    <property type="entry name" value="UNCHARACTERIZED PROTEIN YKGE"/>
    <property type="match status" value="1"/>
</dbReference>
<comment type="caution">
    <text evidence="2">The sequence shown here is derived from an EMBL/GenBank/DDBJ whole genome shotgun (WGS) entry which is preliminary data.</text>
</comment>
<dbReference type="RefSeq" id="WP_379582630.1">
    <property type="nucleotide sequence ID" value="NZ_JBHSQW010000009.1"/>
</dbReference>
<name>A0ABW1IXM2_9PSEU</name>
<dbReference type="EMBL" id="JBHSQW010000009">
    <property type="protein sequence ID" value="MFC5993246.1"/>
    <property type="molecule type" value="Genomic_DNA"/>
</dbReference>
<protein>
    <submittedName>
        <fullName evidence="2">(Fe-S)-binding protein</fullName>
    </submittedName>
</protein>
<reference evidence="3" key="1">
    <citation type="journal article" date="2019" name="Int. J. Syst. Evol. Microbiol.">
        <title>The Global Catalogue of Microorganisms (GCM) 10K type strain sequencing project: providing services to taxonomists for standard genome sequencing and annotation.</title>
        <authorList>
            <consortium name="The Broad Institute Genomics Platform"/>
            <consortium name="The Broad Institute Genome Sequencing Center for Infectious Disease"/>
            <person name="Wu L."/>
            <person name="Ma J."/>
        </authorList>
    </citation>
    <scope>NUCLEOTIDE SEQUENCE [LARGE SCALE GENOMIC DNA]</scope>
    <source>
        <strain evidence="3">CCM 8391</strain>
    </source>
</reference>
<evidence type="ECO:0000313" key="2">
    <source>
        <dbReference type="EMBL" id="MFC5993246.1"/>
    </source>
</evidence>
<sequence>MRIALFVTCLADALYPDVGKAVVRLLDRLGHEVVFPEAQTCCGQMHINTGYQREAVPLVRHHVEVFEPFDAIVAPSGSCVGSVRHQHAMVARRAGDERLAARAQAVAERTHELSELLVDVLGVTDVGAYYPHRVTYHPTCHSLRLLRVQDKPLRLLRNVRGITVLELPDADQCCGFGGTFAVKNADTSTAMLADKMRHVLSTGAEILTAGDSSCLMHIGGGLSRLRSGTRTVHLAEILAATA</sequence>
<feature type="domain" description="Cysteine-rich" evidence="1">
    <location>
        <begin position="3"/>
        <end position="82"/>
    </location>
</feature>